<dbReference type="OrthoDB" id="6331195at2"/>
<protein>
    <recommendedName>
        <fullName evidence="3">Heme oxygenase</fullName>
    </recommendedName>
</protein>
<keyword evidence="2" id="KW-1185">Reference proteome</keyword>
<evidence type="ECO:0008006" key="3">
    <source>
        <dbReference type="Google" id="ProtNLM"/>
    </source>
</evidence>
<evidence type="ECO:0000313" key="1">
    <source>
        <dbReference type="EMBL" id="AXR06225.1"/>
    </source>
</evidence>
<dbReference type="RefSeq" id="WP_117316236.1">
    <property type="nucleotide sequence ID" value="NZ_CP031769.1"/>
</dbReference>
<organism evidence="1 2">
    <name type="scientific">Salinimonas sediminis</name>
    <dbReference type="NCBI Taxonomy" id="2303538"/>
    <lineage>
        <taxon>Bacteria</taxon>
        <taxon>Pseudomonadati</taxon>
        <taxon>Pseudomonadota</taxon>
        <taxon>Gammaproteobacteria</taxon>
        <taxon>Alteromonadales</taxon>
        <taxon>Alteromonadaceae</taxon>
        <taxon>Alteromonas/Salinimonas group</taxon>
        <taxon>Salinimonas</taxon>
    </lineage>
</organism>
<dbReference type="AlphaFoldDB" id="A0A346NL18"/>
<dbReference type="SUPFAM" id="SSF48613">
    <property type="entry name" value="Heme oxygenase-like"/>
    <property type="match status" value="1"/>
</dbReference>
<sequence>MENLFTSLKQNTVDSHQLLETTAPFNTMLKPGLFSQQSYTANLSILASFHEYVAVKIEPNSEARALTDYLQPELTLGTIKQDLQQLAVPSFAPPFTAPIDSHNMADLIGASYVWMGSSMGAKMLHRWLNQQGYAHLPCAYYAHMSSLGRQWRDYQQCALALAASHTIDHQRCIASANGLFEALIECARQYSARTQNIL</sequence>
<dbReference type="CDD" id="cd19166">
    <property type="entry name" value="HemeO-bac"/>
    <property type="match status" value="1"/>
</dbReference>
<dbReference type="InterPro" id="IPR016084">
    <property type="entry name" value="Haem_Oase-like_multi-hlx"/>
</dbReference>
<accession>A0A346NL18</accession>
<dbReference type="Proteomes" id="UP000262073">
    <property type="component" value="Chromosome"/>
</dbReference>
<reference evidence="1 2" key="1">
    <citation type="submission" date="2018-08" db="EMBL/GenBank/DDBJ databases">
        <title>Salinimonas sediminis sp. nov., a piezophilic bacterium isolated from a deep-sea sediment sample from the New Britain Trench.</title>
        <authorList>
            <person name="Cao J."/>
        </authorList>
    </citation>
    <scope>NUCLEOTIDE SEQUENCE [LARGE SCALE GENOMIC DNA]</scope>
    <source>
        <strain evidence="1 2">N102</strain>
    </source>
</reference>
<dbReference type="KEGG" id="salm:D0Y50_07510"/>
<dbReference type="Gene3D" id="1.20.910.10">
    <property type="entry name" value="Heme oxygenase-like"/>
    <property type="match status" value="1"/>
</dbReference>
<proteinExistence type="predicted"/>
<dbReference type="EMBL" id="CP031769">
    <property type="protein sequence ID" value="AXR06225.1"/>
    <property type="molecule type" value="Genomic_DNA"/>
</dbReference>
<name>A0A346NL18_9ALTE</name>
<gene>
    <name evidence="1" type="ORF">D0Y50_07510</name>
</gene>
<evidence type="ECO:0000313" key="2">
    <source>
        <dbReference type="Proteomes" id="UP000262073"/>
    </source>
</evidence>